<keyword evidence="2 4" id="KW-0378">Hydrolase</keyword>
<evidence type="ECO:0000256" key="2">
    <source>
        <dbReference type="ARBA" id="ARBA00022801"/>
    </source>
</evidence>
<dbReference type="PANTHER" id="PTHR30217:SF6">
    <property type="entry name" value="TRNA HYDROXYLATION PROTEIN P"/>
    <property type="match status" value="1"/>
</dbReference>
<proteinExistence type="inferred from homology"/>
<evidence type="ECO:0000313" key="5">
    <source>
        <dbReference type="Proteomes" id="UP000528322"/>
    </source>
</evidence>
<evidence type="ECO:0000256" key="1">
    <source>
        <dbReference type="ARBA" id="ARBA00022670"/>
    </source>
</evidence>
<dbReference type="Pfam" id="PF01136">
    <property type="entry name" value="Peptidase_U32"/>
    <property type="match status" value="1"/>
</dbReference>
<dbReference type="Proteomes" id="UP000528322">
    <property type="component" value="Unassembled WGS sequence"/>
</dbReference>
<reference evidence="4 5" key="1">
    <citation type="submission" date="2020-08" db="EMBL/GenBank/DDBJ databases">
        <title>Genomic Encyclopedia of Type Strains, Phase IV (KMG-IV): sequencing the most valuable type-strain genomes for metagenomic binning, comparative biology and taxonomic classification.</title>
        <authorList>
            <person name="Goeker M."/>
        </authorList>
    </citation>
    <scope>NUCLEOTIDE SEQUENCE [LARGE SCALE GENOMIC DNA]</scope>
    <source>
        <strain evidence="4 5">DSM 22071</strain>
    </source>
</reference>
<dbReference type="PANTHER" id="PTHR30217">
    <property type="entry name" value="PEPTIDASE U32 FAMILY"/>
    <property type="match status" value="1"/>
</dbReference>
<protein>
    <submittedName>
        <fullName evidence="4">Putative protease</fullName>
        <ecNumber evidence="4">3.4.-.-</ecNumber>
    </submittedName>
</protein>
<name>A0A7W7Y4R0_9BACT</name>
<organism evidence="4 5">
    <name type="scientific">Desulfurispira natronophila</name>
    <dbReference type="NCBI Taxonomy" id="682562"/>
    <lineage>
        <taxon>Bacteria</taxon>
        <taxon>Pseudomonadati</taxon>
        <taxon>Chrysiogenota</taxon>
        <taxon>Chrysiogenia</taxon>
        <taxon>Chrysiogenales</taxon>
        <taxon>Chrysiogenaceae</taxon>
        <taxon>Desulfurispira</taxon>
    </lineage>
</organism>
<sequence length="404" mass="44002">MTATQLCPSAPSGPELLVPAGDLSKLYTAVTYGADAVYIGGPLGGLRQRAGNFTLPQIEQAVTYTRRHEVNLYVTLNIFPTAQDMDLLLTYMEALKRGGVRAVIVSDPVVCSYARQMGFAVHISTQASCLNHHEAQMWKEMGASRIVVGRELSIEQGAALQEAAGVEVEMFVHGSLCLSYSGKCLISNYVAGRDANRGGCVQSCRWPFVIDQKKSTFTVLHPLNSLDLMGLPLVPRFVQQGIRALKVEGRMKSHLYIAAATSAYRQALDCYLAGQELDTARLQQLVSMVSNRGFSSGFLNGHPPGEGLSLYGSGYQSQVDFLGHVLEQDDDGNAWIHFRAPYDHQRQQLYLLGVDGSEQAINRCLYAPDGTVRERIVSNGVAIAQLPAGSHHLVLYGRQRGANA</sequence>
<dbReference type="GO" id="GO:0008233">
    <property type="term" value="F:peptidase activity"/>
    <property type="evidence" value="ECO:0007669"/>
    <property type="project" value="UniProtKB-KW"/>
</dbReference>
<keyword evidence="1 4" id="KW-0645">Protease</keyword>
<evidence type="ECO:0000313" key="4">
    <source>
        <dbReference type="EMBL" id="MBB5022055.1"/>
    </source>
</evidence>
<dbReference type="EMBL" id="JACHID010000007">
    <property type="protein sequence ID" value="MBB5022055.1"/>
    <property type="molecule type" value="Genomic_DNA"/>
</dbReference>
<accession>A0A7W7Y4R0</accession>
<dbReference type="AlphaFoldDB" id="A0A7W7Y4R0"/>
<dbReference type="PROSITE" id="PS01276">
    <property type="entry name" value="PEPTIDASE_U32"/>
    <property type="match status" value="1"/>
</dbReference>
<gene>
    <name evidence="4" type="ORF">HNR37_001372</name>
</gene>
<keyword evidence="5" id="KW-1185">Reference proteome</keyword>
<dbReference type="EC" id="3.4.-.-" evidence="4"/>
<dbReference type="RefSeq" id="WP_183731859.1">
    <property type="nucleotide sequence ID" value="NZ_JACHID010000007.1"/>
</dbReference>
<comment type="similarity">
    <text evidence="3">Belongs to the peptidase U32 family.</text>
</comment>
<dbReference type="InterPro" id="IPR051454">
    <property type="entry name" value="RNA/ubiquinone_mod_enzymes"/>
</dbReference>
<evidence type="ECO:0000256" key="3">
    <source>
        <dbReference type="ARBA" id="ARBA00038374"/>
    </source>
</evidence>
<dbReference type="InterPro" id="IPR001539">
    <property type="entry name" value="Peptidase_U32"/>
</dbReference>
<dbReference type="GO" id="GO:0006508">
    <property type="term" value="P:proteolysis"/>
    <property type="evidence" value="ECO:0007669"/>
    <property type="project" value="UniProtKB-KW"/>
</dbReference>
<comment type="caution">
    <text evidence="4">The sequence shown here is derived from an EMBL/GenBank/DDBJ whole genome shotgun (WGS) entry which is preliminary data.</text>
</comment>